<comment type="caution">
    <text evidence="1">The sequence shown here is derived from an EMBL/GenBank/DDBJ whole genome shotgun (WGS) entry which is preliminary data.</text>
</comment>
<dbReference type="Proteomes" id="UP000765509">
    <property type="component" value="Unassembled WGS sequence"/>
</dbReference>
<evidence type="ECO:0000313" key="1">
    <source>
        <dbReference type="EMBL" id="MBW0556594.1"/>
    </source>
</evidence>
<dbReference type="OrthoDB" id="2517660at2759"/>
<gene>
    <name evidence="1" type="ORF">O181_096309</name>
</gene>
<accession>A0A9Q3PCJ6</accession>
<organism evidence="1 2">
    <name type="scientific">Austropuccinia psidii MF-1</name>
    <dbReference type="NCBI Taxonomy" id="1389203"/>
    <lineage>
        <taxon>Eukaryota</taxon>
        <taxon>Fungi</taxon>
        <taxon>Dikarya</taxon>
        <taxon>Basidiomycota</taxon>
        <taxon>Pucciniomycotina</taxon>
        <taxon>Pucciniomycetes</taxon>
        <taxon>Pucciniales</taxon>
        <taxon>Sphaerophragmiaceae</taxon>
        <taxon>Austropuccinia</taxon>
    </lineage>
</organism>
<sequence>MEDIITRTRIGKTWTRNTMESKIIPKISREGKILERPVLKCHEYGSNSHLANTCTKKAKINEVQVIEEVQCDEEKEESDQDSEVSEDTQTKYYPIENITASFEATEVHTHLPQYSEDCCNLINTQDARMCKTKTDRGKGYTSGESCITSILMNDIEAKVNLDTGEFCTCLVKDYLQTILPEWKNHLLPIEGVQLSSATIDVYPVGILDTNILFPHPAGSVLMKTEIVGMDNCTSQDIILANYYLNIYGIDINNHKDQYFIIGENKKQKFSFQNITKKISIVSSNKDTYKEEFVTDKLAEEQINLSLSARMRQELITVLHTYKVSFACDNEYEPLRYDLISKKVTPKFL</sequence>
<keyword evidence="2" id="KW-1185">Reference proteome</keyword>
<reference evidence="1" key="1">
    <citation type="submission" date="2021-03" db="EMBL/GenBank/DDBJ databases">
        <title>Draft genome sequence of rust myrtle Austropuccinia psidii MF-1, a brazilian biotype.</title>
        <authorList>
            <person name="Quecine M.C."/>
            <person name="Pachon D.M.R."/>
            <person name="Bonatelli M.L."/>
            <person name="Correr F.H."/>
            <person name="Franceschini L.M."/>
            <person name="Leite T.F."/>
            <person name="Margarido G.R.A."/>
            <person name="Almeida C.A."/>
            <person name="Ferrarezi J.A."/>
            <person name="Labate C.A."/>
        </authorList>
    </citation>
    <scope>NUCLEOTIDE SEQUENCE</scope>
    <source>
        <strain evidence="1">MF-1</strain>
    </source>
</reference>
<dbReference type="AlphaFoldDB" id="A0A9Q3PCJ6"/>
<dbReference type="EMBL" id="AVOT02064105">
    <property type="protein sequence ID" value="MBW0556594.1"/>
    <property type="molecule type" value="Genomic_DNA"/>
</dbReference>
<evidence type="ECO:0000313" key="2">
    <source>
        <dbReference type="Proteomes" id="UP000765509"/>
    </source>
</evidence>
<protein>
    <submittedName>
        <fullName evidence="1">Uncharacterized protein</fullName>
    </submittedName>
</protein>
<name>A0A9Q3PCJ6_9BASI</name>
<proteinExistence type="predicted"/>